<comment type="caution">
    <text evidence="1">The sequence shown here is derived from an EMBL/GenBank/DDBJ whole genome shotgun (WGS) entry which is preliminary data.</text>
</comment>
<sequence length="69" mass="8136">MWEKQSSSQANTISKTYSFVTVIQQHNTRLWENINNERRGTRLPQQARNQYQLLLGNLGGKNWQLPLLH</sequence>
<dbReference type="EMBL" id="JAQIZT010000018">
    <property type="protein sequence ID" value="KAJ6958198.1"/>
    <property type="molecule type" value="Genomic_DNA"/>
</dbReference>
<keyword evidence="2" id="KW-1185">Reference proteome</keyword>
<gene>
    <name evidence="1" type="ORF">NC653_039986</name>
</gene>
<reference evidence="1 2" key="1">
    <citation type="journal article" date="2023" name="Mol. Ecol. Resour.">
        <title>Chromosome-level genome assembly of a triploid poplar Populus alba 'Berolinensis'.</title>
        <authorList>
            <person name="Chen S."/>
            <person name="Yu Y."/>
            <person name="Wang X."/>
            <person name="Wang S."/>
            <person name="Zhang T."/>
            <person name="Zhou Y."/>
            <person name="He R."/>
            <person name="Meng N."/>
            <person name="Wang Y."/>
            <person name="Liu W."/>
            <person name="Liu Z."/>
            <person name="Liu J."/>
            <person name="Guo Q."/>
            <person name="Huang H."/>
            <person name="Sederoff R.R."/>
            <person name="Wang G."/>
            <person name="Qu G."/>
            <person name="Chen S."/>
        </authorList>
    </citation>
    <scope>NUCLEOTIDE SEQUENCE [LARGE SCALE GENOMIC DNA]</scope>
    <source>
        <strain evidence="1">SC-2020</strain>
    </source>
</reference>
<accession>A0AAD6PR78</accession>
<protein>
    <submittedName>
        <fullName evidence="1">Uncharacterized protein</fullName>
    </submittedName>
</protein>
<evidence type="ECO:0000313" key="2">
    <source>
        <dbReference type="Proteomes" id="UP001164929"/>
    </source>
</evidence>
<dbReference type="Proteomes" id="UP001164929">
    <property type="component" value="Chromosome 18"/>
</dbReference>
<evidence type="ECO:0000313" key="1">
    <source>
        <dbReference type="EMBL" id="KAJ6958198.1"/>
    </source>
</evidence>
<dbReference type="AlphaFoldDB" id="A0AAD6PR78"/>
<proteinExistence type="predicted"/>
<name>A0AAD6PR78_9ROSI</name>
<organism evidence="1 2">
    <name type="scientific">Populus alba x Populus x berolinensis</name>
    <dbReference type="NCBI Taxonomy" id="444605"/>
    <lineage>
        <taxon>Eukaryota</taxon>
        <taxon>Viridiplantae</taxon>
        <taxon>Streptophyta</taxon>
        <taxon>Embryophyta</taxon>
        <taxon>Tracheophyta</taxon>
        <taxon>Spermatophyta</taxon>
        <taxon>Magnoliopsida</taxon>
        <taxon>eudicotyledons</taxon>
        <taxon>Gunneridae</taxon>
        <taxon>Pentapetalae</taxon>
        <taxon>rosids</taxon>
        <taxon>fabids</taxon>
        <taxon>Malpighiales</taxon>
        <taxon>Salicaceae</taxon>
        <taxon>Saliceae</taxon>
        <taxon>Populus</taxon>
    </lineage>
</organism>